<dbReference type="SUPFAM" id="SSF56112">
    <property type="entry name" value="Protein kinase-like (PK-like)"/>
    <property type="match status" value="1"/>
</dbReference>
<dbReference type="PROSITE" id="PS00109">
    <property type="entry name" value="PROTEIN_KINASE_TYR"/>
    <property type="match status" value="1"/>
</dbReference>
<dbReference type="GO" id="GO:0031179">
    <property type="term" value="P:peptide modification"/>
    <property type="evidence" value="ECO:0007669"/>
    <property type="project" value="InterPro"/>
</dbReference>
<organism evidence="1 2">
    <name type="scientific">Chitinophaga solisilvae</name>
    <dbReference type="NCBI Taxonomy" id="1233460"/>
    <lineage>
        <taxon>Bacteria</taxon>
        <taxon>Pseudomonadati</taxon>
        <taxon>Bacteroidota</taxon>
        <taxon>Chitinophagia</taxon>
        <taxon>Chitinophagales</taxon>
        <taxon>Chitinophagaceae</taxon>
        <taxon>Chitinophaga</taxon>
    </lineage>
</organism>
<comment type="caution">
    <text evidence="1">The sequence shown here is derived from an EMBL/GenBank/DDBJ whole genome shotgun (WGS) entry which is preliminary data.</text>
</comment>
<dbReference type="InterPro" id="IPR012341">
    <property type="entry name" value="6hp_glycosidase-like_sf"/>
</dbReference>
<evidence type="ECO:0000313" key="2">
    <source>
        <dbReference type="Proteomes" id="UP000281028"/>
    </source>
</evidence>
<dbReference type="Proteomes" id="UP000281028">
    <property type="component" value="Unassembled WGS sequence"/>
</dbReference>
<dbReference type="InterPro" id="IPR007822">
    <property type="entry name" value="LANC-like"/>
</dbReference>
<sequence length="891" mass="100143">MDMQNATNILQEEKVITATMDIPWETEDYAALLLALGIAHELENFYLKAGQPVAVQGWILHISTIKRQFPAVLQAILPVLQERKLPFRIPATADIKDHIIEGHLGIPDQGKVITVYPENDAAAVQIAKELIAATAGFTGPAIPTDIHLGHLVYTRYGGHTPQVLLDEQGLPGKYIYDHKGRLTKDNYPVPFKMPAGIKWPFREITAFKIPRLKKIFRNKYLPYIIIKPDPKGRVIKGINITRFNWCLIKEGKRNMFADDHGRNITERLQWQRFLHEELSDKVPIPKIIDYFEDDGDVYLVMDFVEGVCLDDYYRLIFNSNTWNAILTSSKITILNYLLEIIDHIDILHKNGYIHRDITTANFMISTRKKIVMIDLELAYNIKINRPDPPFKLGTPGYMSPEQENTEHPDPAQDIYSIGAMLLATFSSFQPLLFTGQDTEIMEENIHYFIHDNTVANLIIQCLHHDPAARPQIEEIAAVLQTYRDRLNDADIIGFQAPEKDRIQAHVIQAIKGLAHPKMLSLNYWLSPTINEEGIKNQGHLDKTFYAGLHEGVSGVIYLLAYASGRGFDISTAAEQITANWNIVLSHYLALLPELAPGLYAGSAGIALALNAGIRAGIFPDDATNKTYLQRSLDIPLGGLDLANGAAGIGLAVLQCSDALDTDFTVRRLQELTDYILKAQQSNGSWTFSKDRKSGTILGFSFGVAGIILFLLECSEFLENKTIADSAFKALRWLTAQRKEENGIHFWKDNTMDSEGDYYLGKGTCGITLAYIRAYELSGDPLYREIAENALSGYPENLLTRNTTQSYGMSGLGEVYLEAYRVFGNEKWKQRAERLAGILLHTAQVTAAGNYWLTDNPELPHADLMIGNAGIIRFLIRCLDPFNTRPFYSPVK</sequence>
<dbReference type="InterPro" id="IPR000719">
    <property type="entry name" value="Prot_kinase_dom"/>
</dbReference>
<dbReference type="Gene3D" id="1.10.510.10">
    <property type="entry name" value="Transferase(Phosphotransferase) domain 1"/>
    <property type="match status" value="1"/>
</dbReference>
<dbReference type="PROSITE" id="PS50011">
    <property type="entry name" value="PROTEIN_KINASE_DOM"/>
    <property type="match status" value="1"/>
</dbReference>
<dbReference type="GO" id="GO:0005975">
    <property type="term" value="P:carbohydrate metabolic process"/>
    <property type="evidence" value="ECO:0007669"/>
    <property type="project" value="InterPro"/>
</dbReference>
<dbReference type="InterPro" id="IPR011009">
    <property type="entry name" value="Kinase-like_dom_sf"/>
</dbReference>
<dbReference type="GO" id="GO:0005524">
    <property type="term" value="F:ATP binding"/>
    <property type="evidence" value="ECO:0007669"/>
    <property type="project" value="InterPro"/>
</dbReference>
<keyword evidence="1" id="KW-0808">Transferase</keyword>
<dbReference type="SUPFAM" id="SSF158745">
    <property type="entry name" value="LanC-like"/>
    <property type="match status" value="1"/>
</dbReference>
<dbReference type="PRINTS" id="PR01950">
    <property type="entry name" value="LANCSUPER"/>
</dbReference>
<dbReference type="PANTHER" id="PTHR44167:SF24">
    <property type="entry name" value="SERINE_THREONINE-PROTEIN KINASE CHK2"/>
    <property type="match status" value="1"/>
</dbReference>
<keyword evidence="2" id="KW-1185">Reference proteome</keyword>
<reference evidence="1" key="1">
    <citation type="submission" date="2020-05" db="EMBL/GenBank/DDBJ databases">
        <title>Chitinophaga laudate sp. nov., isolated from a tropical peat swamp.</title>
        <authorList>
            <person name="Goh C.B.S."/>
            <person name="Lee M.S."/>
            <person name="Parimannan S."/>
            <person name="Pasbakhsh P."/>
            <person name="Yule C.M."/>
            <person name="Rajandas H."/>
            <person name="Loke S."/>
            <person name="Croft L."/>
            <person name="Tan J.B.L."/>
        </authorList>
    </citation>
    <scope>NUCLEOTIDE SEQUENCE</scope>
    <source>
        <strain evidence="1">Mgbs1</strain>
    </source>
</reference>
<dbReference type="Pfam" id="PF05147">
    <property type="entry name" value="LANC_like"/>
    <property type="match status" value="1"/>
</dbReference>
<dbReference type="AlphaFoldDB" id="A0A433WQ48"/>
<dbReference type="SMART" id="SM00220">
    <property type="entry name" value="S_TKc"/>
    <property type="match status" value="1"/>
</dbReference>
<dbReference type="Pfam" id="PF00069">
    <property type="entry name" value="Pkinase"/>
    <property type="match status" value="1"/>
</dbReference>
<evidence type="ECO:0000313" key="1">
    <source>
        <dbReference type="EMBL" id="NSL86943.1"/>
    </source>
</evidence>
<gene>
    <name evidence="1" type="ORF">ECE50_008890</name>
</gene>
<keyword evidence="1" id="KW-0418">Kinase</keyword>
<dbReference type="PANTHER" id="PTHR44167">
    <property type="entry name" value="OVARIAN-SPECIFIC SERINE/THREONINE-PROTEIN KINASE LOK-RELATED"/>
    <property type="match status" value="1"/>
</dbReference>
<dbReference type="SMART" id="SM01260">
    <property type="entry name" value="LANC_like"/>
    <property type="match status" value="1"/>
</dbReference>
<dbReference type="GO" id="GO:0004672">
    <property type="term" value="F:protein kinase activity"/>
    <property type="evidence" value="ECO:0007669"/>
    <property type="project" value="InterPro"/>
</dbReference>
<accession>A0A433WQ48</accession>
<dbReference type="InterPro" id="IPR008266">
    <property type="entry name" value="Tyr_kinase_AS"/>
</dbReference>
<dbReference type="Gene3D" id="1.50.10.10">
    <property type="match status" value="1"/>
</dbReference>
<dbReference type="InterPro" id="IPR057929">
    <property type="entry name" value="RamC_N"/>
</dbReference>
<dbReference type="EMBL" id="RIAR02000001">
    <property type="protein sequence ID" value="NSL86943.1"/>
    <property type="molecule type" value="Genomic_DNA"/>
</dbReference>
<proteinExistence type="predicted"/>
<name>A0A433WQ48_9BACT</name>
<dbReference type="Pfam" id="PF25816">
    <property type="entry name" value="RamC_N"/>
    <property type="match status" value="1"/>
</dbReference>
<protein>
    <submittedName>
        <fullName evidence="1">Protein kinase</fullName>
    </submittedName>
</protein>
<dbReference type="OrthoDB" id="9813021at2"/>